<dbReference type="HOGENOM" id="CLU_2177907_0_0_2"/>
<dbReference type="AlphaFoldDB" id="A0A0E3LCQ6"/>
<protein>
    <submittedName>
        <fullName evidence="1">Uncharacterized protein</fullName>
    </submittedName>
</protein>
<dbReference type="Proteomes" id="UP000033123">
    <property type="component" value="Chromosome"/>
</dbReference>
<sequence>MFENKLSVPKTCQRKVTLLSESISLLRKKKVFYFEILAPGTIKENTRDCYFLADIRIGEKVELCYKKDRPLIQHCLFYSNPAGMVHRIMTFSLFRSRDSTGVHRQTWAL</sequence>
<dbReference type="GeneID" id="24870942"/>
<dbReference type="KEGG" id="msj:MSSAC_1346"/>
<dbReference type="EMBL" id="CP009508">
    <property type="protein sequence ID" value="AKB35936.1"/>
    <property type="molecule type" value="Genomic_DNA"/>
</dbReference>
<organism evidence="1 2">
    <name type="scientific">Methanosarcina siciliae C2J</name>
    <dbReference type="NCBI Taxonomy" id="1434118"/>
    <lineage>
        <taxon>Archaea</taxon>
        <taxon>Methanobacteriati</taxon>
        <taxon>Methanobacteriota</taxon>
        <taxon>Stenosarchaea group</taxon>
        <taxon>Methanomicrobia</taxon>
        <taxon>Methanosarcinales</taxon>
        <taxon>Methanosarcinaceae</taxon>
        <taxon>Methanosarcina</taxon>
    </lineage>
</organism>
<accession>A0A0E3LCQ6</accession>
<evidence type="ECO:0000313" key="1">
    <source>
        <dbReference type="EMBL" id="AKB35936.1"/>
    </source>
</evidence>
<proteinExistence type="predicted"/>
<reference evidence="1 2" key="1">
    <citation type="submission" date="2014-07" db="EMBL/GenBank/DDBJ databases">
        <title>Methanogenic archaea and the global carbon cycle.</title>
        <authorList>
            <person name="Henriksen J.R."/>
            <person name="Luke J."/>
            <person name="Reinhart S."/>
            <person name="Benedict M.N."/>
            <person name="Youngblut N.D."/>
            <person name="Metcalf M.E."/>
            <person name="Whitaker R.J."/>
            <person name="Metcalf W.W."/>
        </authorList>
    </citation>
    <scope>NUCLEOTIDE SEQUENCE [LARGE SCALE GENOMIC DNA]</scope>
    <source>
        <strain evidence="1 2">C2J</strain>
    </source>
</reference>
<dbReference type="RefSeq" id="WP_048181273.1">
    <property type="nucleotide sequence ID" value="NZ_CP009508.1"/>
</dbReference>
<evidence type="ECO:0000313" key="2">
    <source>
        <dbReference type="Proteomes" id="UP000033123"/>
    </source>
</evidence>
<gene>
    <name evidence="1" type="ORF">MSSAC_1346</name>
</gene>
<dbReference type="PATRIC" id="fig|1434118.4.peg.1717"/>
<name>A0A0E3LCQ6_9EURY</name>